<dbReference type="EMBL" id="LODT01000011">
    <property type="protein sequence ID" value="KYR01255.1"/>
    <property type="molecule type" value="Genomic_DNA"/>
</dbReference>
<dbReference type="Pfam" id="PF05368">
    <property type="entry name" value="NmrA"/>
    <property type="match status" value="1"/>
</dbReference>
<comment type="similarity">
    <text evidence="1">Belongs to the NmrA-type oxidoreductase family.</text>
</comment>
<dbReference type="PANTHER" id="PTHR42748:SF7">
    <property type="entry name" value="NMRA LIKE REDOX SENSOR 1-RELATED"/>
    <property type="match status" value="1"/>
</dbReference>
<dbReference type="Proteomes" id="UP000076078">
    <property type="component" value="Unassembled WGS sequence"/>
</dbReference>
<evidence type="ECO:0000313" key="6">
    <source>
        <dbReference type="Proteomes" id="UP000076078"/>
    </source>
</evidence>
<dbReference type="Gene3D" id="3.40.50.720">
    <property type="entry name" value="NAD(P)-binding Rossmann-like Domain"/>
    <property type="match status" value="1"/>
</dbReference>
<feature type="region of interest" description="Disordered" evidence="3">
    <location>
        <begin position="892"/>
        <end position="935"/>
    </location>
</feature>
<evidence type="ECO:0000256" key="3">
    <source>
        <dbReference type="SAM" id="MobiDB-lite"/>
    </source>
</evidence>
<gene>
    <name evidence="5" type="ORF">DLAC_02375</name>
</gene>
<feature type="compositionally biased region" description="Low complexity" evidence="3">
    <location>
        <begin position="909"/>
        <end position="935"/>
    </location>
</feature>
<name>A0A152A5A9_TIELA</name>
<dbReference type="InParanoid" id="A0A152A5A9"/>
<accession>A0A152A5A9</accession>
<reference evidence="5 6" key="1">
    <citation type="submission" date="2015-12" db="EMBL/GenBank/DDBJ databases">
        <title>Dictyostelia acquired genes for synthesis and detection of signals that induce cell-type specialization by lateral gene transfer from prokaryotes.</title>
        <authorList>
            <person name="Gloeckner G."/>
            <person name="Schaap P."/>
        </authorList>
    </citation>
    <scope>NUCLEOTIDE SEQUENCE [LARGE SCALE GENOMIC DNA]</scope>
    <source>
        <strain evidence="5 6">TK</strain>
    </source>
</reference>
<dbReference type="Gene3D" id="3.90.25.10">
    <property type="entry name" value="UDP-galactose 4-epimerase, domain 1"/>
    <property type="match status" value="1"/>
</dbReference>
<evidence type="ECO:0000259" key="4">
    <source>
        <dbReference type="Pfam" id="PF05368"/>
    </source>
</evidence>
<sequence>MCLNHKPVFVVTQVFSKQGSSIVNTLLEEGKYKVRGITSRSLDSEEAKQLQARGVELVQADYLNKDQLLPALKGAYGLFVVRPLISPVEPGVDEKEFQSIKTQCDAAVESGTIQHLIYSSTDSPAADRVQTYVNATSIPTVSTFYLAFFFSNVIEFSRPLQQGDSLVFAQPFPEDLKIPYTNPYTTTGPVVSEFLSNPTKYNRAQIPVVGEFLTGKEFAETFKNVSGVNATYKAQNKEQYLEDNGFNANPQMQYVGNIIYEIWSGSGINPKAFKNATTEFTNNLNIKSKTFKEFLQASKWRGEPWQDFKSKLSTYIMVESKIDKIVFNGNGKVEITRTFLKVNGNQIIGLKEDNILDESSVLSVTDSKQTRQPIIRTLNPINFPQTSHLLKAIRFDMTDGRSLAGSAINQKQNRYLYQTSFESKQTVYNMVSEKVPGQFIKLVELKDRSKTTTVDLPDLNSKTENVFLDMMPLQKQVKIQNASGVSISSEEDKSQQSGPFIQDIVSLDPYYNEMINYSLIIEVFGDGERDVQITYQYTSTELQARFFKKINFEDQPSSSNSSNNNNTASLDSNSKGLVKITQKVTFNALYDFENIPVEFHFGKIKFSVPSLSCNKLTTCSLVLTQDTFSARGGYISLSGDNHSPSLVECILFDNLSTTTIMIGGFSNNLDFAIRSPVLPGQLGIISYIKEAPNTHRLKQKMPKTRNNNNNNKMASSFFSKVSSNSYSSRDDEKGPYELLTSRLEELMENARVSSSICILTYQTLHHQTFRYLNFTDQDMEIVFLFNGYNLYTFHSTSLNKYNEGKVPEDGIAGEDEDDDSKVYYQAFIKSNSIFTFVVTLSTETKQTFQYGPSEFLEQVIRNNKYQRSTNPNALDNFDFSGKNIPHKEIFESMENKPKPSHKVYPTVTSMSNTSVSNSSSSSNSKEHSSSWFSRK</sequence>
<evidence type="ECO:0000256" key="2">
    <source>
        <dbReference type="ARBA" id="ARBA00022857"/>
    </source>
</evidence>
<comment type="caution">
    <text evidence="5">The sequence shown here is derived from an EMBL/GenBank/DDBJ whole genome shotgun (WGS) entry which is preliminary data.</text>
</comment>
<dbReference type="InterPro" id="IPR051164">
    <property type="entry name" value="NmrA-like_oxidored"/>
</dbReference>
<protein>
    <recommendedName>
        <fullName evidence="4">NmrA-like domain-containing protein</fullName>
    </recommendedName>
</protein>
<proteinExistence type="inferred from homology"/>
<keyword evidence="6" id="KW-1185">Reference proteome</keyword>
<dbReference type="AlphaFoldDB" id="A0A152A5A9"/>
<evidence type="ECO:0000256" key="1">
    <source>
        <dbReference type="ARBA" id="ARBA00006328"/>
    </source>
</evidence>
<organism evidence="5 6">
    <name type="scientific">Tieghemostelium lacteum</name>
    <name type="common">Slime mold</name>
    <name type="synonym">Dictyostelium lacteum</name>
    <dbReference type="NCBI Taxonomy" id="361077"/>
    <lineage>
        <taxon>Eukaryota</taxon>
        <taxon>Amoebozoa</taxon>
        <taxon>Evosea</taxon>
        <taxon>Eumycetozoa</taxon>
        <taxon>Dictyostelia</taxon>
        <taxon>Dictyosteliales</taxon>
        <taxon>Raperosteliaceae</taxon>
        <taxon>Tieghemostelium</taxon>
    </lineage>
</organism>
<dbReference type="InterPro" id="IPR008030">
    <property type="entry name" value="NmrA-like"/>
</dbReference>
<dbReference type="InterPro" id="IPR036291">
    <property type="entry name" value="NAD(P)-bd_dom_sf"/>
</dbReference>
<dbReference type="PANTHER" id="PTHR42748">
    <property type="entry name" value="NITROGEN METABOLITE REPRESSION PROTEIN NMRA FAMILY MEMBER"/>
    <property type="match status" value="1"/>
</dbReference>
<keyword evidence="2" id="KW-0521">NADP</keyword>
<dbReference type="OrthoDB" id="17353at2759"/>
<feature type="domain" description="NmrA-like" evidence="4">
    <location>
        <begin position="17"/>
        <end position="295"/>
    </location>
</feature>
<dbReference type="SUPFAM" id="SSF51735">
    <property type="entry name" value="NAD(P)-binding Rossmann-fold domains"/>
    <property type="match status" value="1"/>
</dbReference>
<evidence type="ECO:0000313" key="5">
    <source>
        <dbReference type="EMBL" id="KYR01255.1"/>
    </source>
</evidence>